<evidence type="ECO:0000256" key="4">
    <source>
        <dbReference type="ARBA" id="ARBA00023186"/>
    </source>
</evidence>
<dbReference type="PANTHER" id="PTHR13194:SF18">
    <property type="entry name" value="COMPLEX I INTERMEDIATE-ASSOCIATED PROTEIN 30, MITOCHONDRIAL"/>
    <property type="match status" value="1"/>
</dbReference>
<accession>A0ABD0KJI7</accession>
<evidence type="ECO:0000256" key="2">
    <source>
        <dbReference type="ARBA" id="ARBA00007884"/>
    </source>
</evidence>
<sequence length="301" mass="34497">MARHLLSCCSPILPRTNCIVSSLLQCRSHQVTCVAGMSVWEKDKKAGYGKPSDVPTTKMVKDGVKMIGSEMGLFCHEMKEKFACDRLIHIEHGDYEYVWKFHDRDSVEDWVVTADRDNGEGHSQAHFTFSKNNTGLFHGHLSQQVPKDGIVKRTGYCNIRSPTKFMSFKRPENHDWTPFTHLLMRVRGDGRSYMVTLGVDRFFDIGWHDQYHFPLFTRGGPYWQTAKIPFSKFYVTSKGRIQDKQEPVPLENISNLSISIGDGNEGPFYLEIDAIAIMFDESHDELFAYETYEADPAHVNT</sequence>
<organism evidence="6 7">
    <name type="scientific">Batillaria attramentaria</name>
    <dbReference type="NCBI Taxonomy" id="370345"/>
    <lineage>
        <taxon>Eukaryota</taxon>
        <taxon>Metazoa</taxon>
        <taxon>Spiralia</taxon>
        <taxon>Lophotrochozoa</taxon>
        <taxon>Mollusca</taxon>
        <taxon>Gastropoda</taxon>
        <taxon>Caenogastropoda</taxon>
        <taxon>Sorbeoconcha</taxon>
        <taxon>Cerithioidea</taxon>
        <taxon>Batillariidae</taxon>
        <taxon>Batillaria</taxon>
    </lineage>
</organism>
<evidence type="ECO:0000256" key="1">
    <source>
        <dbReference type="ARBA" id="ARBA00004173"/>
    </source>
</evidence>
<proteinExistence type="inferred from homology"/>
<dbReference type="InterPro" id="IPR039131">
    <property type="entry name" value="NDUFAF1"/>
</dbReference>
<dbReference type="GO" id="GO:0005739">
    <property type="term" value="C:mitochondrion"/>
    <property type="evidence" value="ECO:0007669"/>
    <property type="project" value="UniProtKB-SubCell"/>
</dbReference>
<dbReference type="InterPro" id="IPR013857">
    <property type="entry name" value="NADH-UbQ_OxRdtase-assoc_prot30"/>
</dbReference>
<dbReference type="AlphaFoldDB" id="A0ABD0KJI7"/>
<evidence type="ECO:0000256" key="3">
    <source>
        <dbReference type="ARBA" id="ARBA00023128"/>
    </source>
</evidence>
<comment type="similarity">
    <text evidence="2">Belongs to the CIA30 family.</text>
</comment>
<keyword evidence="7" id="KW-1185">Reference proteome</keyword>
<feature type="domain" description="NADH:ubiquinone oxidoreductase intermediate-associated protein 30" evidence="5">
    <location>
        <begin position="99"/>
        <end position="272"/>
    </location>
</feature>
<dbReference type="PANTHER" id="PTHR13194">
    <property type="entry name" value="COMPLEX I INTERMEDIATE-ASSOCIATED PROTEIN 30"/>
    <property type="match status" value="1"/>
</dbReference>
<evidence type="ECO:0000313" key="6">
    <source>
        <dbReference type="EMBL" id="KAK7487143.1"/>
    </source>
</evidence>
<evidence type="ECO:0000259" key="5">
    <source>
        <dbReference type="Pfam" id="PF08547"/>
    </source>
</evidence>
<name>A0ABD0KJI7_9CAEN</name>
<dbReference type="InterPro" id="IPR008979">
    <property type="entry name" value="Galactose-bd-like_sf"/>
</dbReference>
<reference evidence="6 7" key="1">
    <citation type="journal article" date="2023" name="Sci. Data">
        <title>Genome assembly of the Korean intertidal mud-creeper Batillaria attramentaria.</title>
        <authorList>
            <person name="Patra A.K."/>
            <person name="Ho P.T."/>
            <person name="Jun S."/>
            <person name="Lee S.J."/>
            <person name="Kim Y."/>
            <person name="Won Y.J."/>
        </authorList>
    </citation>
    <scope>NUCLEOTIDE SEQUENCE [LARGE SCALE GENOMIC DNA]</scope>
    <source>
        <strain evidence="6">Wonlab-2016</strain>
    </source>
</reference>
<protein>
    <recommendedName>
        <fullName evidence="5">NADH:ubiquinone oxidoreductase intermediate-associated protein 30 domain-containing protein</fullName>
    </recommendedName>
</protein>
<dbReference type="SUPFAM" id="SSF49785">
    <property type="entry name" value="Galactose-binding domain-like"/>
    <property type="match status" value="1"/>
</dbReference>
<keyword evidence="3" id="KW-0496">Mitochondrion</keyword>
<dbReference type="Pfam" id="PF08547">
    <property type="entry name" value="CIA30"/>
    <property type="match status" value="1"/>
</dbReference>
<keyword evidence="4" id="KW-0143">Chaperone</keyword>
<dbReference type="Proteomes" id="UP001519460">
    <property type="component" value="Unassembled WGS sequence"/>
</dbReference>
<evidence type="ECO:0000313" key="7">
    <source>
        <dbReference type="Proteomes" id="UP001519460"/>
    </source>
</evidence>
<comment type="caution">
    <text evidence="6">The sequence shown here is derived from an EMBL/GenBank/DDBJ whole genome shotgun (WGS) entry which is preliminary data.</text>
</comment>
<gene>
    <name evidence="6" type="ORF">BaRGS_00021638</name>
</gene>
<dbReference type="EMBL" id="JACVVK020000169">
    <property type="protein sequence ID" value="KAK7487143.1"/>
    <property type="molecule type" value="Genomic_DNA"/>
</dbReference>
<comment type="subcellular location">
    <subcellularLocation>
        <location evidence="1">Mitochondrion</location>
    </subcellularLocation>
</comment>